<reference evidence="1" key="2">
    <citation type="journal article" date="2012" name="PLoS ONE">
        <title>A Deeply Branching Thermophilic Bacterium with an Ancient Acetyl-CoA Pathway Dominates a Subsurface Ecosystem.</title>
        <authorList>
            <person name="Takami H."/>
            <person name="Noguchi H."/>
            <person name="Takaki Y."/>
            <person name="Uchiyama I."/>
            <person name="Toyoda A."/>
            <person name="Nishi S."/>
            <person name="Chee G.-J."/>
            <person name="Arai W."/>
            <person name="Nunoura T."/>
            <person name="Itoh T."/>
            <person name="Hattori M."/>
            <person name="Takai K."/>
        </authorList>
    </citation>
    <scope>NUCLEOTIDE SEQUENCE</scope>
</reference>
<accession>H5SEA2</accession>
<organism evidence="1">
    <name type="scientific">uncultured Planctomycetota bacterium</name>
    <dbReference type="NCBI Taxonomy" id="120965"/>
    <lineage>
        <taxon>Bacteria</taxon>
        <taxon>Pseudomonadati</taxon>
        <taxon>Planctomycetota</taxon>
        <taxon>environmental samples</taxon>
    </lineage>
</organism>
<name>H5SEA2_9BACT</name>
<gene>
    <name evidence="1" type="ORF">HGMM_F16E03C27</name>
</gene>
<dbReference type="AlphaFoldDB" id="H5SEA2"/>
<reference evidence="1" key="1">
    <citation type="journal article" date="2005" name="Environ. Microbiol.">
        <title>Genetic and functional properties of uncultivated thermophilic crenarchaeotes from a subsurface gold mine as revealed by analysis of genome fragments.</title>
        <authorList>
            <person name="Nunoura T."/>
            <person name="Hirayama H."/>
            <person name="Takami H."/>
            <person name="Oida H."/>
            <person name="Nishi S."/>
            <person name="Shimamura S."/>
            <person name="Suzuki Y."/>
            <person name="Inagaki F."/>
            <person name="Takai K."/>
            <person name="Nealson K.H."/>
            <person name="Horikoshi K."/>
        </authorList>
    </citation>
    <scope>NUCLEOTIDE SEQUENCE</scope>
</reference>
<sequence>MIVFAREPAEPLGRLLIQLDQMLRRNEAGDGRVWVTFLSRQQPELDKKLVMWSQELGLARLPISVFEDEQGPPAYRLPAEATVVIVLARQRTIAARFVYTAQGLDAKAIPSLMQEIRRFVGRSDAVENPKR</sequence>
<proteinExistence type="predicted"/>
<evidence type="ECO:0000313" key="1">
    <source>
        <dbReference type="EMBL" id="BAL54488.1"/>
    </source>
</evidence>
<protein>
    <submittedName>
        <fullName evidence="1">Hypothetical conserved protein</fullName>
    </submittedName>
</protein>
<dbReference type="EMBL" id="AP011690">
    <property type="protein sequence ID" value="BAL54488.1"/>
    <property type="molecule type" value="Genomic_DNA"/>
</dbReference>